<dbReference type="Pfam" id="PF20431">
    <property type="entry name" value="E_motif"/>
    <property type="match status" value="1"/>
</dbReference>
<dbReference type="NCBIfam" id="TIGR00756">
    <property type="entry name" value="PPR"/>
    <property type="match status" value="5"/>
</dbReference>
<name>A0AAV3Q288_LITER</name>
<sequence>MSVSRSLEQHLFSLLQPNITLKQTSQIHTQIIKNGFTQKQFIIARLLSLYVTFKNLSLVTKSFNLIENPSTTIWNQFIRANKNAENHEKCVKFFCHVAQPDGYTYTYVISGCAEGGLVKEGEQIHGKVVKNGFSSNVFVQTSLVHFYSVFGGESGPVKQETSIWLEKFSLKNAVRGSFGCSSSRAGTSFSGLGESSVGPALKLFDEMSVRNVVTWNSLLSGYFMCGDVNEARRVFNVMPDRNVVSWTTMVAGLAKNGRSKEALSLFHEMWRECVEFDQVTLVAVLSACSELCDLRLGKWIHSYVIKSLIAGNVSILVSLNNALIHMYASCGAIREAYELFKKMPQRTTISWASIITGFAKQGYAEESLKVYYEMESSGGTDNRPDDITFLGVLSACSRAGYVDEGRRCFKLMSQDWDIEPKIEHYGCMVDLLSRAGLLDEARKLVETMPMKPNDAIWGTLLGGCRIHRNVELASHVAEKLNAELNPEKTAGYFLLLSDVYSTAKRWNEVVNLRRNMIEIGIRKPPSQSWIQ</sequence>
<evidence type="ECO:0000313" key="5">
    <source>
        <dbReference type="Proteomes" id="UP001454036"/>
    </source>
</evidence>
<dbReference type="InterPro" id="IPR046960">
    <property type="entry name" value="PPR_At4g14850-like_plant"/>
</dbReference>
<feature type="repeat" description="PPR" evidence="3">
    <location>
        <begin position="211"/>
        <end position="245"/>
    </location>
</feature>
<dbReference type="InterPro" id="IPR002885">
    <property type="entry name" value="PPR_rpt"/>
</dbReference>
<feature type="repeat" description="PPR" evidence="3">
    <location>
        <begin position="101"/>
        <end position="135"/>
    </location>
</feature>
<evidence type="ECO:0000256" key="3">
    <source>
        <dbReference type="PROSITE-ProRule" id="PRU00708"/>
    </source>
</evidence>
<dbReference type="FunFam" id="1.25.40.10:FF:000184">
    <property type="entry name" value="Pentatricopeptide repeat-containing protein, chloroplastic"/>
    <property type="match status" value="1"/>
</dbReference>
<proteinExistence type="inferred from homology"/>
<evidence type="ECO:0008006" key="6">
    <source>
        <dbReference type="Google" id="ProtNLM"/>
    </source>
</evidence>
<dbReference type="PROSITE" id="PS51375">
    <property type="entry name" value="PPR"/>
    <property type="match status" value="3"/>
</dbReference>
<comment type="caution">
    <text evidence="4">The sequence shown here is derived from an EMBL/GenBank/DDBJ whole genome shotgun (WGS) entry which is preliminary data.</text>
</comment>
<dbReference type="Pfam" id="PF13041">
    <property type="entry name" value="PPR_2"/>
    <property type="match status" value="1"/>
</dbReference>
<dbReference type="Pfam" id="PF12854">
    <property type="entry name" value="PPR_1"/>
    <property type="match status" value="1"/>
</dbReference>
<dbReference type="GO" id="GO:0003723">
    <property type="term" value="F:RNA binding"/>
    <property type="evidence" value="ECO:0007669"/>
    <property type="project" value="InterPro"/>
</dbReference>
<comment type="similarity">
    <text evidence="1">Belongs to the PPR family. PCMP-H subfamily.</text>
</comment>
<gene>
    <name evidence="4" type="ORF">LIER_38602</name>
</gene>
<keyword evidence="5" id="KW-1185">Reference proteome</keyword>
<organism evidence="4 5">
    <name type="scientific">Lithospermum erythrorhizon</name>
    <name type="common">Purple gromwell</name>
    <name type="synonym">Lithospermum officinale var. erythrorhizon</name>
    <dbReference type="NCBI Taxonomy" id="34254"/>
    <lineage>
        <taxon>Eukaryota</taxon>
        <taxon>Viridiplantae</taxon>
        <taxon>Streptophyta</taxon>
        <taxon>Embryophyta</taxon>
        <taxon>Tracheophyta</taxon>
        <taxon>Spermatophyta</taxon>
        <taxon>Magnoliopsida</taxon>
        <taxon>eudicotyledons</taxon>
        <taxon>Gunneridae</taxon>
        <taxon>Pentapetalae</taxon>
        <taxon>asterids</taxon>
        <taxon>lamiids</taxon>
        <taxon>Boraginales</taxon>
        <taxon>Boraginaceae</taxon>
        <taxon>Boraginoideae</taxon>
        <taxon>Lithospermeae</taxon>
        <taxon>Lithospermum</taxon>
    </lineage>
</organism>
<dbReference type="AlphaFoldDB" id="A0AAV3Q288"/>
<dbReference type="PANTHER" id="PTHR47926:SF526">
    <property type="entry name" value="PENTACOTRIPEPTIDE-REPEAT REGION OF PRORP DOMAIN-CONTAINING PROTEIN"/>
    <property type="match status" value="1"/>
</dbReference>
<dbReference type="FunFam" id="1.25.40.10:FF:000333">
    <property type="entry name" value="Pentatricopeptide repeat-containing protein"/>
    <property type="match status" value="1"/>
</dbReference>
<dbReference type="InterPro" id="IPR011990">
    <property type="entry name" value="TPR-like_helical_dom_sf"/>
</dbReference>
<dbReference type="InterPro" id="IPR046848">
    <property type="entry name" value="E_motif"/>
</dbReference>
<dbReference type="Proteomes" id="UP001454036">
    <property type="component" value="Unassembled WGS sequence"/>
</dbReference>
<evidence type="ECO:0000313" key="4">
    <source>
        <dbReference type="EMBL" id="GAA0158194.1"/>
    </source>
</evidence>
<dbReference type="EMBL" id="BAABME010019739">
    <property type="protein sequence ID" value="GAA0158194.1"/>
    <property type="molecule type" value="Genomic_DNA"/>
</dbReference>
<dbReference type="PANTHER" id="PTHR47926">
    <property type="entry name" value="PENTATRICOPEPTIDE REPEAT-CONTAINING PROTEIN"/>
    <property type="match status" value="1"/>
</dbReference>
<dbReference type="GO" id="GO:0009451">
    <property type="term" value="P:RNA modification"/>
    <property type="evidence" value="ECO:0007669"/>
    <property type="project" value="InterPro"/>
</dbReference>
<accession>A0AAV3Q288</accession>
<evidence type="ECO:0000256" key="1">
    <source>
        <dbReference type="ARBA" id="ARBA00006643"/>
    </source>
</evidence>
<feature type="repeat" description="PPR" evidence="3">
    <location>
        <begin position="347"/>
        <end position="381"/>
    </location>
</feature>
<evidence type="ECO:0000256" key="2">
    <source>
        <dbReference type="ARBA" id="ARBA00022737"/>
    </source>
</evidence>
<reference evidence="4 5" key="1">
    <citation type="submission" date="2024-01" db="EMBL/GenBank/DDBJ databases">
        <title>The complete chloroplast genome sequence of Lithospermum erythrorhizon: insights into the phylogenetic relationship among Boraginaceae species and the maternal lineages of purple gromwells.</title>
        <authorList>
            <person name="Okada T."/>
            <person name="Watanabe K."/>
        </authorList>
    </citation>
    <scope>NUCLEOTIDE SEQUENCE [LARGE SCALE GENOMIC DNA]</scope>
</reference>
<keyword evidence="2" id="KW-0677">Repeat</keyword>
<dbReference type="Pfam" id="PF01535">
    <property type="entry name" value="PPR"/>
    <property type="match status" value="5"/>
</dbReference>
<dbReference type="Gene3D" id="1.25.40.10">
    <property type="entry name" value="Tetratricopeptide repeat domain"/>
    <property type="match status" value="3"/>
</dbReference>
<protein>
    <recommendedName>
        <fullName evidence="6">Pentatricopeptide repeat-containing protein</fullName>
    </recommendedName>
</protein>